<dbReference type="Pfam" id="PF20389">
    <property type="entry name" value="DUF6684"/>
    <property type="match status" value="1"/>
</dbReference>
<keyword evidence="2" id="KW-0472">Membrane</keyword>
<keyword evidence="2" id="KW-0812">Transmembrane</keyword>
<protein>
    <recommendedName>
        <fullName evidence="5">Cox cluster protein</fullName>
    </recommendedName>
</protein>
<dbReference type="Proteomes" id="UP000199076">
    <property type="component" value="Unassembled WGS sequence"/>
</dbReference>
<dbReference type="OrthoDB" id="239556at2157"/>
<reference evidence="4" key="1">
    <citation type="submission" date="2016-10" db="EMBL/GenBank/DDBJ databases">
        <authorList>
            <person name="Varghese N."/>
            <person name="Submissions S."/>
        </authorList>
    </citation>
    <scope>NUCLEOTIDE SEQUENCE [LARGE SCALE GENOMIC DNA]</scope>
    <source>
        <strain evidence="4">IBRC-M 10760</strain>
    </source>
</reference>
<keyword evidence="2" id="KW-1133">Transmembrane helix</keyword>
<feature type="compositionally biased region" description="Polar residues" evidence="1">
    <location>
        <begin position="12"/>
        <end position="22"/>
    </location>
</feature>
<evidence type="ECO:0000313" key="3">
    <source>
        <dbReference type="EMBL" id="SDE79213.1"/>
    </source>
</evidence>
<dbReference type="InterPro" id="IPR046506">
    <property type="entry name" value="DUF6684"/>
</dbReference>
<proteinExistence type="predicted"/>
<accession>A0A1G7FTI6</accession>
<dbReference type="EMBL" id="FNBK01000001">
    <property type="protein sequence ID" value="SDE79213.1"/>
    <property type="molecule type" value="Genomic_DNA"/>
</dbReference>
<dbReference type="AlphaFoldDB" id="A0A1G7FTI6"/>
<feature type="transmembrane region" description="Helical" evidence="2">
    <location>
        <begin position="66"/>
        <end position="86"/>
    </location>
</feature>
<sequence length="108" mass="11217">MSRDTESAETGGETQPDNSNAGRSGFDRQLLSDLFVNVVPIAIIAAFVLMFGLFSSGGAGGDPLLLFHGALIGGVVLISVVAGWVISREDSPLEGSAANDREGESDRH</sequence>
<gene>
    <name evidence="3" type="ORF">SAMN05216218_101343</name>
</gene>
<evidence type="ECO:0000313" key="4">
    <source>
        <dbReference type="Proteomes" id="UP000199076"/>
    </source>
</evidence>
<keyword evidence="4" id="KW-1185">Reference proteome</keyword>
<evidence type="ECO:0000256" key="2">
    <source>
        <dbReference type="SAM" id="Phobius"/>
    </source>
</evidence>
<feature type="region of interest" description="Disordered" evidence="1">
    <location>
        <begin position="1"/>
        <end position="24"/>
    </location>
</feature>
<evidence type="ECO:0000256" key="1">
    <source>
        <dbReference type="SAM" id="MobiDB-lite"/>
    </source>
</evidence>
<dbReference type="RefSeq" id="WP_092687110.1">
    <property type="nucleotide sequence ID" value="NZ_FNBK01000001.1"/>
</dbReference>
<organism evidence="3 4">
    <name type="scientific">Halorientalis regularis</name>
    <dbReference type="NCBI Taxonomy" id="660518"/>
    <lineage>
        <taxon>Archaea</taxon>
        <taxon>Methanobacteriati</taxon>
        <taxon>Methanobacteriota</taxon>
        <taxon>Stenosarchaea group</taxon>
        <taxon>Halobacteria</taxon>
        <taxon>Halobacteriales</taxon>
        <taxon>Haloarculaceae</taxon>
        <taxon>Halorientalis</taxon>
    </lineage>
</organism>
<name>A0A1G7FTI6_9EURY</name>
<evidence type="ECO:0008006" key="5">
    <source>
        <dbReference type="Google" id="ProtNLM"/>
    </source>
</evidence>
<feature type="transmembrane region" description="Helical" evidence="2">
    <location>
        <begin position="34"/>
        <end position="54"/>
    </location>
</feature>